<protein>
    <submittedName>
        <fullName evidence="11">TonB-dependent receptor plug domain-containing protein</fullName>
    </submittedName>
</protein>
<dbReference type="RefSeq" id="WP_157541603.1">
    <property type="nucleotide sequence ID" value="NZ_WQLA01000003.1"/>
</dbReference>
<feature type="chain" id="PRO_5026323915" evidence="9">
    <location>
        <begin position="24"/>
        <end position="801"/>
    </location>
</feature>
<name>A0A6I4I8I1_9SPHI</name>
<comment type="subcellular location">
    <subcellularLocation>
        <location evidence="1 8">Cell outer membrane</location>
        <topology evidence="1 8">Multi-pass membrane protein</topology>
    </subcellularLocation>
</comment>
<dbReference type="PANTHER" id="PTHR30069:SF29">
    <property type="entry name" value="HEMOGLOBIN AND HEMOGLOBIN-HAPTOGLOBIN-BINDING PROTEIN 1-RELATED"/>
    <property type="match status" value="1"/>
</dbReference>
<keyword evidence="6 8" id="KW-0472">Membrane</keyword>
<evidence type="ECO:0000256" key="2">
    <source>
        <dbReference type="ARBA" id="ARBA00022448"/>
    </source>
</evidence>
<dbReference type="Gene3D" id="2.170.130.10">
    <property type="entry name" value="TonB-dependent receptor, plug domain"/>
    <property type="match status" value="1"/>
</dbReference>
<gene>
    <name evidence="11" type="ORF">GO816_09585</name>
</gene>
<dbReference type="PROSITE" id="PS52016">
    <property type="entry name" value="TONB_DEPENDENT_REC_3"/>
    <property type="match status" value="1"/>
</dbReference>
<dbReference type="SUPFAM" id="SSF56935">
    <property type="entry name" value="Porins"/>
    <property type="match status" value="1"/>
</dbReference>
<dbReference type="InterPro" id="IPR039426">
    <property type="entry name" value="TonB-dep_rcpt-like"/>
</dbReference>
<keyword evidence="3 8" id="KW-1134">Transmembrane beta strand</keyword>
<evidence type="ECO:0000313" key="11">
    <source>
        <dbReference type="EMBL" id="MVN91372.1"/>
    </source>
</evidence>
<dbReference type="GO" id="GO:0015344">
    <property type="term" value="F:siderophore uptake transmembrane transporter activity"/>
    <property type="evidence" value="ECO:0007669"/>
    <property type="project" value="TreeGrafter"/>
</dbReference>
<dbReference type="Pfam" id="PF07715">
    <property type="entry name" value="Plug"/>
    <property type="match status" value="1"/>
</dbReference>
<dbReference type="SUPFAM" id="SSF49464">
    <property type="entry name" value="Carboxypeptidase regulatory domain-like"/>
    <property type="match status" value="1"/>
</dbReference>
<evidence type="ECO:0000256" key="9">
    <source>
        <dbReference type="SAM" id="SignalP"/>
    </source>
</evidence>
<evidence type="ECO:0000256" key="8">
    <source>
        <dbReference type="PROSITE-ProRule" id="PRU01360"/>
    </source>
</evidence>
<keyword evidence="7 8" id="KW-0998">Cell outer membrane</keyword>
<dbReference type="InterPro" id="IPR012910">
    <property type="entry name" value="Plug_dom"/>
</dbReference>
<evidence type="ECO:0000256" key="3">
    <source>
        <dbReference type="ARBA" id="ARBA00022452"/>
    </source>
</evidence>
<keyword evidence="12" id="KW-1185">Reference proteome</keyword>
<dbReference type="Pfam" id="PF13620">
    <property type="entry name" value="CarboxypepD_reg"/>
    <property type="match status" value="1"/>
</dbReference>
<dbReference type="AlphaFoldDB" id="A0A6I4I8I1"/>
<comment type="caution">
    <text evidence="11">The sequence shown here is derived from an EMBL/GenBank/DDBJ whole genome shotgun (WGS) entry which is preliminary data.</text>
</comment>
<dbReference type="GO" id="GO:0009279">
    <property type="term" value="C:cell outer membrane"/>
    <property type="evidence" value="ECO:0007669"/>
    <property type="project" value="UniProtKB-SubCell"/>
</dbReference>
<evidence type="ECO:0000259" key="10">
    <source>
        <dbReference type="Pfam" id="PF07715"/>
    </source>
</evidence>
<evidence type="ECO:0000256" key="5">
    <source>
        <dbReference type="ARBA" id="ARBA00022729"/>
    </source>
</evidence>
<dbReference type="Proteomes" id="UP000434850">
    <property type="component" value="Unassembled WGS sequence"/>
</dbReference>
<accession>A0A6I4I8I1</accession>
<comment type="similarity">
    <text evidence="8">Belongs to the TonB-dependent receptor family.</text>
</comment>
<dbReference type="PANTHER" id="PTHR30069">
    <property type="entry name" value="TONB-DEPENDENT OUTER MEMBRANE RECEPTOR"/>
    <property type="match status" value="1"/>
</dbReference>
<evidence type="ECO:0000256" key="7">
    <source>
        <dbReference type="ARBA" id="ARBA00023237"/>
    </source>
</evidence>
<dbReference type="InterPro" id="IPR037066">
    <property type="entry name" value="Plug_dom_sf"/>
</dbReference>
<evidence type="ECO:0000313" key="12">
    <source>
        <dbReference type="Proteomes" id="UP000434850"/>
    </source>
</evidence>
<dbReference type="PROSITE" id="PS51257">
    <property type="entry name" value="PROKAR_LIPOPROTEIN"/>
    <property type="match status" value="1"/>
</dbReference>
<keyword evidence="5 9" id="KW-0732">Signal</keyword>
<dbReference type="OrthoDB" id="9812892at2"/>
<keyword evidence="4 8" id="KW-0812">Transmembrane</keyword>
<keyword evidence="11" id="KW-0675">Receptor</keyword>
<feature type="signal peptide" evidence="9">
    <location>
        <begin position="1"/>
        <end position="23"/>
    </location>
</feature>
<feature type="domain" description="TonB-dependent receptor plug" evidence="10">
    <location>
        <begin position="125"/>
        <end position="228"/>
    </location>
</feature>
<evidence type="ECO:0000256" key="1">
    <source>
        <dbReference type="ARBA" id="ARBA00004571"/>
    </source>
</evidence>
<sequence>MQFKKIFLTAILLALFSCSYAQTASKFSLTGCVTDTTGAAIAGATVKLNGSGKQTITDVNGNFTLSQLTPGTYKIKVSIIGFILGEQEVILQNGLPKQLVVQLKERRHDLQTVNVHGLTVVQATRQQPFAVTVIDAKKIAERDIDINRLLDGQSGIRVQESGGLGSEFNYSIHGLSGKAVKFFVDGIPMESFGRSFSINNFSANVIDRIEVYKGVTPVQLGGDALGGAINLVTRREVQNYLDLSHSYGSFKTNRSAISGKWRHHSGFTLQTNSFYNYSDNNYQVWGPTVEVAGEDGRPIPGFPRFRRFNDDYRSYTVKADIGYTNVGWADQLLIGITKADQHRGIQTGRTMAYVYGDVRYREDFFMPSVRYAKRGFIDSKLNIDTYASYNKLNGTTIDTGSYKYKWNGETFDSRVNGELGGIRSPAKTIYTFSDRTTLGRLNLSYALAQQQSLNFNYTLNNTSRSGSDAISTAEWAIPFRLPQDMNKQVAGISYEAIVLNDRFTNTIFVKYFSYQAKASVYDYNNGSQNKELFYRDTRDGAWGLGYAGKFAFDGQYLLKLSAENTTRLPEALELLGDGSTVLNSSSLKPEKSTNINLSLHKTFGWGARRLQASIGTFFRNTRNLIWLGESDLMGTARYENLDQVRAMGAEFELNYAHNKWLEASANATYQDIRNRQQFEPNGAMSIVYNDRLRNIPYLLANGEIRVYLDQALHLKNKFTFYTNTHFVQRYYLGWPSLGAADTKLVIPTQFVQDAGLSYALQQSRYSISLACRNLFDRQVFDNYLLQKPGRFVSLKLRYLIQ</sequence>
<evidence type="ECO:0000256" key="4">
    <source>
        <dbReference type="ARBA" id="ARBA00022692"/>
    </source>
</evidence>
<keyword evidence="2 8" id="KW-0813">Transport</keyword>
<dbReference type="Gene3D" id="2.60.40.1120">
    <property type="entry name" value="Carboxypeptidase-like, regulatory domain"/>
    <property type="match status" value="1"/>
</dbReference>
<dbReference type="InterPro" id="IPR008969">
    <property type="entry name" value="CarboxyPept-like_regulatory"/>
</dbReference>
<dbReference type="EMBL" id="WQLA01000003">
    <property type="protein sequence ID" value="MVN91372.1"/>
    <property type="molecule type" value="Genomic_DNA"/>
</dbReference>
<organism evidence="11 12">
    <name type="scientific">Mucilaginibacter aquatilis</name>
    <dbReference type="NCBI Taxonomy" id="1517760"/>
    <lineage>
        <taxon>Bacteria</taxon>
        <taxon>Pseudomonadati</taxon>
        <taxon>Bacteroidota</taxon>
        <taxon>Sphingobacteriia</taxon>
        <taxon>Sphingobacteriales</taxon>
        <taxon>Sphingobacteriaceae</taxon>
        <taxon>Mucilaginibacter</taxon>
    </lineage>
</organism>
<dbReference type="InterPro" id="IPR036942">
    <property type="entry name" value="Beta-barrel_TonB_sf"/>
</dbReference>
<dbReference type="Gene3D" id="2.40.170.20">
    <property type="entry name" value="TonB-dependent receptor, beta-barrel domain"/>
    <property type="match status" value="1"/>
</dbReference>
<proteinExistence type="inferred from homology"/>
<evidence type="ECO:0000256" key="6">
    <source>
        <dbReference type="ARBA" id="ARBA00023136"/>
    </source>
</evidence>
<dbReference type="GO" id="GO:0044718">
    <property type="term" value="P:siderophore transmembrane transport"/>
    <property type="evidence" value="ECO:0007669"/>
    <property type="project" value="TreeGrafter"/>
</dbReference>
<reference evidence="11 12" key="1">
    <citation type="submission" date="2019-12" db="EMBL/GenBank/DDBJ databases">
        <title>Mucilaginibacter sp. HME9299 genome sequencing and assembly.</title>
        <authorList>
            <person name="Kang H."/>
            <person name="Kim H."/>
            <person name="Joh K."/>
        </authorList>
    </citation>
    <scope>NUCLEOTIDE SEQUENCE [LARGE SCALE GENOMIC DNA]</scope>
    <source>
        <strain evidence="11 12">HME9299</strain>
    </source>
</reference>